<dbReference type="InterPro" id="IPR031409">
    <property type="entry name" value="Darcynin"/>
</dbReference>
<dbReference type="Proteomes" id="UP000494301">
    <property type="component" value="Unassembled WGS sequence"/>
</dbReference>
<comment type="similarity">
    <text evidence="1">Belongs to the darcynin family.</text>
</comment>
<accession>A0A6J5IU38</accession>
<protein>
    <submittedName>
        <fullName evidence="2">Uncharacterized protein</fullName>
    </submittedName>
</protein>
<evidence type="ECO:0000313" key="3">
    <source>
        <dbReference type="Proteomes" id="UP000494301"/>
    </source>
</evidence>
<dbReference type="Pfam" id="PF17074">
    <property type="entry name" value="Darcynin"/>
    <property type="match status" value="1"/>
</dbReference>
<evidence type="ECO:0000313" key="2">
    <source>
        <dbReference type="EMBL" id="CAB3961322.1"/>
    </source>
</evidence>
<gene>
    <name evidence="2" type="ORF">BLA3211_01063</name>
</gene>
<dbReference type="EMBL" id="CABWIL020000003">
    <property type="protein sequence ID" value="CAB3961322.1"/>
    <property type="molecule type" value="Genomic_DNA"/>
</dbReference>
<evidence type="ECO:0000256" key="1">
    <source>
        <dbReference type="ARBA" id="ARBA00006869"/>
    </source>
</evidence>
<organism evidence="2 3">
    <name type="scientific">Burkholderia aenigmatica</name>
    <dbReference type="NCBI Taxonomy" id="2015348"/>
    <lineage>
        <taxon>Bacteria</taxon>
        <taxon>Pseudomonadati</taxon>
        <taxon>Pseudomonadota</taxon>
        <taxon>Betaproteobacteria</taxon>
        <taxon>Burkholderiales</taxon>
        <taxon>Burkholderiaceae</taxon>
        <taxon>Burkholderia</taxon>
        <taxon>Burkholderia cepacia complex</taxon>
    </lineage>
</organism>
<reference evidence="2 3" key="1">
    <citation type="submission" date="2020-04" db="EMBL/GenBank/DDBJ databases">
        <authorList>
            <person name="Depoorter E."/>
        </authorList>
    </citation>
    <scope>NUCLEOTIDE SEQUENCE [LARGE SCALE GENOMIC DNA]</scope>
    <source>
        <strain evidence="2 3">BCC0217</strain>
    </source>
</reference>
<sequence>MSRLTASPPTLFILVKTRPEWPGRPAPQRLRLRRELIAPLRTTHGANAPPRFDDAGFHSARVTDVRGRRAPDHHTCERVIEAHREMPFRDRDFNIVTILSGVEHVNASGDGKIALSAVQTHTARRRHASAATAQSFFPCRPLKKTTVATCGTTVVVRDSTVTLWA</sequence>
<dbReference type="RefSeq" id="WP_175220164.1">
    <property type="nucleotide sequence ID" value="NZ_CABWIL020000003.1"/>
</dbReference>
<name>A0A6J5IU38_9BURK</name>
<dbReference type="AlphaFoldDB" id="A0A6J5IU38"/>
<proteinExistence type="inferred from homology"/>